<dbReference type="RefSeq" id="WP_002596645.1">
    <property type="nucleotide sequence ID" value="NZ_LTAY01000024.1"/>
</dbReference>
<comment type="caution">
    <text evidence="1">The sequence shown here is derived from an EMBL/GenBank/DDBJ whole genome shotgun (WGS) entry which is preliminary data.</text>
</comment>
<evidence type="ECO:0000313" key="1">
    <source>
        <dbReference type="EMBL" id="OPX49360.1"/>
    </source>
</evidence>
<reference evidence="1 2" key="1">
    <citation type="submission" date="2016-02" db="EMBL/GenBank/DDBJ databases">
        <title>Genome sequence of Clostridium thermobutyricum DSM 4928.</title>
        <authorList>
            <person name="Poehlein A."/>
            <person name="Daniel R."/>
        </authorList>
    </citation>
    <scope>NUCLEOTIDE SEQUENCE [LARGE SCALE GENOMIC DNA]</scope>
    <source>
        <strain evidence="1 2">DSM 4928</strain>
    </source>
</reference>
<protein>
    <submittedName>
        <fullName evidence="1">Uncharacterized protein</fullName>
    </submittedName>
</protein>
<dbReference type="EMBL" id="LTAY01000024">
    <property type="protein sequence ID" value="OPX49360.1"/>
    <property type="molecule type" value="Genomic_DNA"/>
</dbReference>
<dbReference type="Proteomes" id="UP000191448">
    <property type="component" value="Unassembled WGS sequence"/>
</dbReference>
<gene>
    <name evidence="1" type="ORF">CLTHE_06530</name>
</gene>
<name>A0A1V4SZG7_9CLOT</name>
<accession>A0A1V4SZG7</accession>
<proteinExistence type="predicted"/>
<sequence length="47" mass="5350">MIVFLLFYIIILIVIIALCKAAGKGDKDIEAIIKSEDEFKENITHKE</sequence>
<evidence type="ECO:0000313" key="2">
    <source>
        <dbReference type="Proteomes" id="UP000191448"/>
    </source>
</evidence>
<dbReference type="AlphaFoldDB" id="A0A1V4SZG7"/>
<organism evidence="1 2">
    <name type="scientific">Clostridium thermobutyricum DSM 4928</name>
    <dbReference type="NCBI Taxonomy" id="1121339"/>
    <lineage>
        <taxon>Bacteria</taxon>
        <taxon>Bacillati</taxon>
        <taxon>Bacillota</taxon>
        <taxon>Clostridia</taxon>
        <taxon>Eubacteriales</taxon>
        <taxon>Clostridiaceae</taxon>
        <taxon>Clostridium</taxon>
    </lineage>
</organism>